<evidence type="ECO:0000256" key="1">
    <source>
        <dbReference type="ARBA" id="ARBA00000870"/>
    </source>
</evidence>
<dbReference type="GO" id="GO:0008237">
    <property type="term" value="F:metallopeptidase activity"/>
    <property type="evidence" value="ECO:0007669"/>
    <property type="project" value="UniProtKB-KW"/>
</dbReference>
<dbReference type="InterPro" id="IPR010161">
    <property type="entry name" value="Peptidase_M20B"/>
</dbReference>
<gene>
    <name evidence="9" type="primary">pepT</name>
    <name evidence="13" type="ORF">SAMN04490355_101745</name>
</gene>
<dbReference type="OrthoDB" id="9804934at2"/>
<comment type="catalytic activity">
    <reaction evidence="1 9">
        <text>Release of the N-terminal residue from a tripeptide.</text>
        <dbReference type="EC" id="3.4.11.4"/>
    </reaction>
</comment>
<comment type="cofactor">
    <cofactor evidence="9 11">
        <name>Zn(2+)</name>
        <dbReference type="ChEBI" id="CHEBI:29105"/>
    </cofactor>
    <text evidence="9 11">Binds 2 Zn(2+) ions per subunit.</text>
</comment>
<evidence type="ECO:0000256" key="6">
    <source>
        <dbReference type="ARBA" id="ARBA00022801"/>
    </source>
</evidence>
<dbReference type="EMBL" id="FOTS01000017">
    <property type="protein sequence ID" value="SFL77505.1"/>
    <property type="molecule type" value="Genomic_DNA"/>
</dbReference>
<dbReference type="GO" id="GO:0006508">
    <property type="term" value="P:proteolysis"/>
    <property type="evidence" value="ECO:0007669"/>
    <property type="project" value="UniProtKB-UniRule"/>
</dbReference>
<dbReference type="SUPFAM" id="SSF53187">
    <property type="entry name" value="Zn-dependent exopeptidases"/>
    <property type="match status" value="1"/>
</dbReference>
<comment type="subcellular location">
    <subcellularLocation>
        <location evidence="9">Cytoplasm</location>
    </subcellularLocation>
</comment>
<dbReference type="Pfam" id="PF01546">
    <property type="entry name" value="Peptidase_M20"/>
    <property type="match status" value="1"/>
</dbReference>
<feature type="binding site" evidence="9 11">
    <location>
        <position position="145"/>
    </location>
    <ligand>
        <name>Zn(2+)</name>
        <dbReference type="ChEBI" id="CHEBI:29105"/>
        <label>2</label>
    </ligand>
</feature>
<evidence type="ECO:0000313" key="13">
    <source>
        <dbReference type="EMBL" id="SFL77505.1"/>
    </source>
</evidence>
<dbReference type="PIRSF" id="PIRSF037215">
    <property type="entry name" value="Peptidase_M20B"/>
    <property type="match status" value="1"/>
</dbReference>
<dbReference type="NCBIfam" id="TIGR01882">
    <property type="entry name" value="peptidase-T"/>
    <property type="match status" value="1"/>
</dbReference>
<protein>
    <recommendedName>
        <fullName evidence="9">Peptidase T</fullName>
        <ecNumber evidence="9">3.4.11.4</ecNumber>
    </recommendedName>
    <alternativeName>
        <fullName evidence="9">Aminotripeptidase</fullName>
        <shortName evidence="9">Tripeptidase</shortName>
    </alternativeName>
    <alternativeName>
        <fullName evidence="9">Tripeptide aminopeptidase</fullName>
    </alternativeName>
</protein>
<keyword evidence="5 9" id="KW-0479">Metal-binding</keyword>
<dbReference type="EC" id="3.4.11.4" evidence="9"/>
<dbReference type="PROSITE" id="PS00759">
    <property type="entry name" value="ARGE_DAPE_CPG2_2"/>
    <property type="match status" value="1"/>
</dbReference>
<keyword evidence="4 9" id="KW-0645">Protease</keyword>
<dbReference type="InterPro" id="IPR002933">
    <property type="entry name" value="Peptidase_M20"/>
</dbReference>
<dbReference type="InterPro" id="IPR036264">
    <property type="entry name" value="Bact_exopeptidase_dim_dom"/>
</dbReference>
<evidence type="ECO:0000256" key="9">
    <source>
        <dbReference type="HAMAP-Rule" id="MF_00550"/>
    </source>
</evidence>
<evidence type="ECO:0000313" key="14">
    <source>
        <dbReference type="Proteomes" id="UP000199520"/>
    </source>
</evidence>
<dbReference type="InterPro" id="IPR011650">
    <property type="entry name" value="Peptidase_M20_dimer"/>
</dbReference>
<evidence type="ECO:0000256" key="2">
    <source>
        <dbReference type="ARBA" id="ARBA00009692"/>
    </source>
</evidence>
<dbReference type="CDD" id="cd03892">
    <property type="entry name" value="M20_peptT"/>
    <property type="match status" value="1"/>
</dbReference>
<evidence type="ECO:0000256" key="10">
    <source>
        <dbReference type="PIRSR" id="PIRSR037215-1"/>
    </source>
</evidence>
<evidence type="ECO:0000256" key="11">
    <source>
        <dbReference type="PIRSR" id="PIRSR037215-2"/>
    </source>
</evidence>
<dbReference type="Gene3D" id="3.30.70.360">
    <property type="match status" value="1"/>
</dbReference>
<keyword evidence="6 9" id="KW-0378">Hydrolase</keyword>
<dbReference type="NCBIfam" id="NF009920">
    <property type="entry name" value="PRK13381.1"/>
    <property type="match status" value="1"/>
</dbReference>
<dbReference type="AlphaFoldDB" id="A0A1I4KFD2"/>
<evidence type="ECO:0000256" key="8">
    <source>
        <dbReference type="ARBA" id="ARBA00023049"/>
    </source>
</evidence>
<evidence type="ECO:0000256" key="3">
    <source>
        <dbReference type="ARBA" id="ARBA00022438"/>
    </source>
</evidence>
<evidence type="ECO:0000256" key="4">
    <source>
        <dbReference type="ARBA" id="ARBA00022670"/>
    </source>
</evidence>
<comment type="similarity">
    <text evidence="2 9">Belongs to the peptidase M20B family.</text>
</comment>
<dbReference type="HAMAP" id="MF_00550">
    <property type="entry name" value="Aminopeptidase_M20"/>
    <property type="match status" value="1"/>
</dbReference>
<feature type="binding site" evidence="9 11">
    <location>
        <position position="145"/>
    </location>
    <ligand>
        <name>Zn(2+)</name>
        <dbReference type="ChEBI" id="CHEBI:29105"/>
        <label>1</label>
    </ligand>
</feature>
<evidence type="ECO:0000256" key="7">
    <source>
        <dbReference type="ARBA" id="ARBA00022833"/>
    </source>
</evidence>
<dbReference type="PANTHER" id="PTHR42994">
    <property type="entry name" value="PEPTIDASE T"/>
    <property type="match status" value="1"/>
</dbReference>
<dbReference type="PANTHER" id="PTHR42994:SF1">
    <property type="entry name" value="PEPTIDASE T"/>
    <property type="match status" value="1"/>
</dbReference>
<sequence>MESNKEKVVQRFIKYAGFNTQSDGENTQCPSTRGQMDLSQHVAEELRNLGLVEVQVDQNGYVTATLLANGCQEASVVGFIAHVDTSPDMAGGPVKPRLVQNYDGGDIVLHTEKSILLSPKDFPELANYIGQELLVTDGLTLLGADDKAGMCAIVSAVEYLLSHPEIPHGKVRIGFTPDEEIGRGADLFDVAAFGAEFAYTVDGGELGAIEYENFNAANATVFIQGRSVHPGTAKGKMVNALSIAAEYQQMLPAGQSPEYTDGYEGFFHAHKLSGAVEAASLHLLIRDHDRQKFENRKSLLKSMVALLNVKYGAGTATIEIKDSYYNMREKIEPVKYIIDLACEAMETVGVKPNINPIRGGTDGARLSFMGLPCPNLFTGGHNFHGKYEFLPVASLMKSAETVVEIIRKVGKMK</sequence>
<keyword evidence="3 9" id="KW-0031">Aminopeptidase</keyword>
<dbReference type="Gene3D" id="3.40.630.10">
    <property type="entry name" value="Zn peptidases"/>
    <property type="match status" value="1"/>
</dbReference>
<dbReference type="InterPro" id="IPR001261">
    <property type="entry name" value="ArgE/DapE_CS"/>
</dbReference>
<feature type="active site" evidence="9 10">
    <location>
        <position position="84"/>
    </location>
</feature>
<dbReference type="Proteomes" id="UP000199520">
    <property type="component" value="Unassembled WGS sequence"/>
</dbReference>
<accession>A0A1I4KFD2</accession>
<reference evidence="14" key="1">
    <citation type="submission" date="2016-10" db="EMBL/GenBank/DDBJ databases">
        <authorList>
            <person name="Varghese N."/>
            <person name="Submissions S."/>
        </authorList>
    </citation>
    <scope>NUCLEOTIDE SEQUENCE [LARGE SCALE GENOMIC DNA]</scope>
    <source>
        <strain evidence="14">DSM 13327</strain>
    </source>
</reference>
<evidence type="ECO:0000256" key="5">
    <source>
        <dbReference type="ARBA" id="ARBA00022723"/>
    </source>
</evidence>
<feature type="binding site" evidence="9 11">
    <location>
        <position position="180"/>
    </location>
    <ligand>
        <name>Zn(2+)</name>
        <dbReference type="ChEBI" id="CHEBI:29105"/>
        <label>2</label>
    </ligand>
</feature>
<evidence type="ECO:0000259" key="12">
    <source>
        <dbReference type="Pfam" id="PF07687"/>
    </source>
</evidence>
<keyword evidence="9" id="KW-0963">Cytoplasm</keyword>
<feature type="active site" description="Proton acceptor" evidence="9 10">
    <location>
        <position position="179"/>
    </location>
</feature>
<keyword evidence="14" id="KW-1185">Reference proteome</keyword>
<proteinExistence type="inferred from homology"/>
<organism evidence="13 14">
    <name type="scientific">Pelosinus propionicus DSM 13327</name>
    <dbReference type="NCBI Taxonomy" id="1123291"/>
    <lineage>
        <taxon>Bacteria</taxon>
        <taxon>Bacillati</taxon>
        <taxon>Bacillota</taxon>
        <taxon>Negativicutes</taxon>
        <taxon>Selenomonadales</taxon>
        <taxon>Sporomusaceae</taxon>
        <taxon>Pelosinus</taxon>
    </lineage>
</organism>
<dbReference type="STRING" id="1123291.SAMN04490355_101745"/>
<feature type="binding site" evidence="9 11">
    <location>
        <position position="202"/>
    </location>
    <ligand>
        <name>Zn(2+)</name>
        <dbReference type="ChEBI" id="CHEBI:29105"/>
        <label>1</label>
    </ligand>
</feature>
<dbReference type="SUPFAM" id="SSF55031">
    <property type="entry name" value="Bacterial exopeptidase dimerisation domain"/>
    <property type="match status" value="1"/>
</dbReference>
<dbReference type="GO" id="GO:0043171">
    <property type="term" value="P:peptide catabolic process"/>
    <property type="evidence" value="ECO:0007669"/>
    <property type="project" value="UniProtKB-UniRule"/>
</dbReference>
<dbReference type="GO" id="GO:0045148">
    <property type="term" value="F:tripeptide aminopeptidase activity"/>
    <property type="evidence" value="ECO:0007669"/>
    <property type="project" value="UniProtKB-UniRule"/>
</dbReference>
<dbReference type="PROSITE" id="PS00758">
    <property type="entry name" value="ARGE_DAPE_CPG2_1"/>
    <property type="match status" value="1"/>
</dbReference>
<feature type="binding site" evidence="9 11">
    <location>
        <position position="82"/>
    </location>
    <ligand>
        <name>Zn(2+)</name>
        <dbReference type="ChEBI" id="CHEBI:29105"/>
        <label>1</label>
    </ligand>
</feature>
<dbReference type="Pfam" id="PF07687">
    <property type="entry name" value="M20_dimer"/>
    <property type="match status" value="1"/>
</dbReference>
<comment type="function">
    <text evidence="9">Cleaves the N-terminal amino acid of tripeptides.</text>
</comment>
<name>A0A1I4KFD2_9FIRM</name>
<feature type="binding site" evidence="9 11">
    <location>
        <position position="384"/>
    </location>
    <ligand>
        <name>Zn(2+)</name>
        <dbReference type="ChEBI" id="CHEBI:29105"/>
        <label>2</label>
    </ligand>
</feature>
<keyword evidence="7 9" id="KW-0862">Zinc</keyword>
<feature type="domain" description="Peptidase M20 dimerisation" evidence="12">
    <location>
        <begin position="211"/>
        <end position="313"/>
    </location>
</feature>
<dbReference type="GO" id="GO:0005829">
    <property type="term" value="C:cytosol"/>
    <property type="evidence" value="ECO:0007669"/>
    <property type="project" value="TreeGrafter"/>
</dbReference>
<dbReference type="NCBIfam" id="NF003976">
    <property type="entry name" value="PRK05469.1"/>
    <property type="match status" value="1"/>
</dbReference>
<dbReference type="RefSeq" id="WP_090936821.1">
    <property type="nucleotide sequence ID" value="NZ_FOTS01000017.1"/>
</dbReference>
<keyword evidence="8 9" id="KW-0482">Metalloprotease</keyword>
<dbReference type="GO" id="GO:0008270">
    <property type="term" value="F:zinc ion binding"/>
    <property type="evidence" value="ECO:0007669"/>
    <property type="project" value="UniProtKB-UniRule"/>
</dbReference>